<dbReference type="RefSeq" id="WP_377775867.1">
    <property type="nucleotide sequence ID" value="NZ_JBHUOQ010000005.1"/>
</dbReference>
<evidence type="ECO:0000313" key="4">
    <source>
        <dbReference type="Proteomes" id="UP001597519"/>
    </source>
</evidence>
<name>A0ABW5WZK0_9STAP</name>
<organism evidence="3 4">
    <name type="scientific">Corticicoccus populi</name>
    <dbReference type="NCBI Taxonomy" id="1812821"/>
    <lineage>
        <taxon>Bacteria</taxon>
        <taxon>Bacillati</taxon>
        <taxon>Bacillota</taxon>
        <taxon>Bacilli</taxon>
        <taxon>Bacillales</taxon>
        <taxon>Staphylococcaceae</taxon>
        <taxon>Corticicoccus</taxon>
    </lineage>
</organism>
<dbReference type="SUPFAM" id="SSF63817">
    <property type="entry name" value="Sortase"/>
    <property type="match status" value="1"/>
</dbReference>
<accession>A0ABW5WZK0</accession>
<evidence type="ECO:0000256" key="2">
    <source>
        <dbReference type="SAM" id="MobiDB-lite"/>
    </source>
</evidence>
<dbReference type="Pfam" id="PF04203">
    <property type="entry name" value="Sortase"/>
    <property type="match status" value="1"/>
</dbReference>
<dbReference type="PROSITE" id="PS51257">
    <property type="entry name" value="PROKAR_LIPOPROTEIN"/>
    <property type="match status" value="1"/>
</dbReference>
<keyword evidence="4" id="KW-1185">Reference proteome</keyword>
<evidence type="ECO:0000313" key="3">
    <source>
        <dbReference type="EMBL" id="MFD2831544.1"/>
    </source>
</evidence>
<protein>
    <submittedName>
        <fullName evidence="3">Class F sortase</fullName>
    </submittedName>
</protein>
<feature type="compositionally biased region" description="Polar residues" evidence="2">
    <location>
        <begin position="31"/>
        <end position="42"/>
    </location>
</feature>
<comment type="caution">
    <text evidence="3">The sequence shown here is derived from an EMBL/GenBank/DDBJ whole genome shotgun (WGS) entry which is preliminary data.</text>
</comment>
<reference evidence="4" key="1">
    <citation type="journal article" date="2019" name="Int. J. Syst. Evol. Microbiol.">
        <title>The Global Catalogue of Microorganisms (GCM) 10K type strain sequencing project: providing services to taxonomists for standard genome sequencing and annotation.</title>
        <authorList>
            <consortium name="The Broad Institute Genomics Platform"/>
            <consortium name="The Broad Institute Genome Sequencing Center for Infectious Disease"/>
            <person name="Wu L."/>
            <person name="Ma J."/>
        </authorList>
    </citation>
    <scope>NUCLEOTIDE SEQUENCE [LARGE SCALE GENOMIC DNA]</scope>
    <source>
        <strain evidence="4">KCTC 33575</strain>
    </source>
</reference>
<dbReference type="InterPro" id="IPR023365">
    <property type="entry name" value="Sortase_dom-sf"/>
</dbReference>
<sequence length="220" mass="24514">MKIFFSLIIIVIMSSCSNENSDEPHEASPRENIQISDENNSNLDDKDSNPDEDNNVSSQENKTPVDIIKDERNGLIPDRIVIPAINVDADVLHLGLEENGEMSVPESIHETSWFEPGYSVGAPGNSVIAGHVDDQVTPGVFYDLHLLEPGDVIEVYDNNNNMLAFEVVDKSLYNADDAPVDKIFGYSHRSNLNLITCEGPWIDEIEGTPNRWVVYSELIE</sequence>
<dbReference type="InterPro" id="IPR005754">
    <property type="entry name" value="Sortase"/>
</dbReference>
<dbReference type="CDD" id="cd05829">
    <property type="entry name" value="Sortase_F"/>
    <property type="match status" value="1"/>
</dbReference>
<evidence type="ECO:0000256" key="1">
    <source>
        <dbReference type="ARBA" id="ARBA00022801"/>
    </source>
</evidence>
<dbReference type="InterPro" id="IPR042001">
    <property type="entry name" value="Sortase_F"/>
</dbReference>
<dbReference type="EMBL" id="JBHUOQ010000005">
    <property type="protein sequence ID" value="MFD2831544.1"/>
    <property type="molecule type" value="Genomic_DNA"/>
</dbReference>
<proteinExistence type="predicted"/>
<keyword evidence="1" id="KW-0378">Hydrolase</keyword>
<gene>
    <name evidence="3" type="ORF">ACFSX4_13790</name>
</gene>
<dbReference type="Gene3D" id="2.40.260.10">
    <property type="entry name" value="Sortase"/>
    <property type="match status" value="1"/>
</dbReference>
<feature type="region of interest" description="Disordered" evidence="2">
    <location>
        <begin position="18"/>
        <end position="69"/>
    </location>
</feature>
<dbReference type="Proteomes" id="UP001597519">
    <property type="component" value="Unassembled WGS sequence"/>
</dbReference>